<evidence type="ECO:0008006" key="5">
    <source>
        <dbReference type="Google" id="ProtNLM"/>
    </source>
</evidence>
<evidence type="ECO:0000256" key="1">
    <source>
        <dbReference type="SAM" id="MobiDB-lite"/>
    </source>
</evidence>
<name>A0A8J6Y6M5_9BACT</name>
<dbReference type="EMBL" id="JACXWA010000067">
    <property type="protein sequence ID" value="MBD3870534.1"/>
    <property type="molecule type" value="Genomic_DNA"/>
</dbReference>
<feature type="signal peptide" evidence="2">
    <location>
        <begin position="1"/>
        <end position="22"/>
    </location>
</feature>
<evidence type="ECO:0000313" key="4">
    <source>
        <dbReference type="Proteomes" id="UP000598633"/>
    </source>
</evidence>
<evidence type="ECO:0000313" key="3">
    <source>
        <dbReference type="EMBL" id="MBD3870534.1"/>
    </source>
</evidence>
<feature type="region of interest" description="Disordered" evidence="1">
    <location>
        <begin position="249"/>
        <end position="270"/>
    </location>
</feature>
<keyword evidence="2" id="KW-0732">Signal</keyword>
<dbReference type="SUPFAM" id="SSF63829">
    <property type="entry name" value="Calcium-dependent phosphotriesterase"/>
    <property type="match status" value="1"/>
</dbReference>
<comment type="caution">
    <text evidence="3">The sequence shown here is derived from an EMBL/GenBank/DDBJ whole genome shotgun (WGS) entry which is preliminary data.</text>
</comment>
<proteinExistence type="predicted"/>
<accession>A0A8J6Y6M5</accession>
<feature type="chain" id="PRO_5035326674" description="Fibronectin type-III domain-containing protein" evidence="2">
    <location>
        <begin position="23"/>
        <end position="699"/>
    </location>
</feature>
<evidence type="ECO:0000256" key="2">
    <source>
        <dbReference type="SAM" id="SignalP"/>
    </source>
</evidence>
<dbReference type="AlphaFoldDB" id="A0A8J6Y6M5"/>
<organism evidence="3 4">
    <name type="scientific">Candidatus Sulfomarinibacter kjeldsenii</name>
    <dbReference type="NCBI Taxonomy" id="2885994"/>
    <lineage>
        <taxon>Bacteria</taxon>
        <taxon>Pseudomonadati</taxon>
        <taxon>Acidobacteriota</taxon>
        <taxon>Thermoanaerobaculia</taxon>
        <taxon>Thermoanaerobaculales</taxon>
        <taxon>Candidatus Sulfomarinibacteraceae</taxon>
        <taxon>Candidatus Sulfomarinibacter</taxon>
    </lineage>
</organism>
<dbReference type="Proteomes" id="UP000598633">
    <property type="component" value="Unassembled WGS sequence"/>
</dbReference>
<sequence length="699" mass="75453">MNRCRFLSWLAMMLLMTGSVSATRTDRWIVDTAEELLEGRGSDVQVTADGTVQRIAGWAAGPDFEEAVVMAAAGAGDGSLIVGTGFPARLYRVRGDQAELLADLEAEQITALLATKNGDVLVATVAPGVLYRWHRDSLEEIGRLGEGGIWDLALFDGEVVAAGGPPASIFKVTERGLVRWVELPDVHARCLEPYGDRLLVGTSGKGLILTIDGSGKLGVLADSPFTEIADLAAGGGVVWAAALVGEPVTTPRQKKSNGDNGEDGEVETEVTVTTDIKLPEINGKTATSEILKLTAEGGLLSVHRFTREVATSIAWDGEGLLVGTGFEGEVWRFVDSGGARVATIDAVQVVGVVDGGAALLTQGPGGVFWRRMEGARAGRFRSKAQQFKQPVRFGEYRVEPVSDDLRIRFRSGVSADPDKTWLTWTEWMPASGGWVGLPAARSLQWEVDFPADAKTAPLVDRVEVAVVEVNLPPRMKMLVVEEPGVVYLSAPPPTGPVIEAVHPDVNGIFTVIDDSAPKKNGSTKGKKYYRAGFRTVSWQVSDPNKDPLQYRLEIEDRNGFNLNVRERIAGTQLGVDTHALPDGTYRFRLTATDAPGNPEGAIEVSRASRWFAVDNTAPKASLRRTGDRWVVTVQDNLSPIVRAEWSRDGSEWTSLAPTDGLLDGREETFEFPAVSGRHMIVVRVVDRQHNRATAGAVEE</sequence>
<protein>
    <recommendedName>
        <fullName evidence="5">Fibronectin type-III domain-containing protein</fullName>
    </recommendedName>
</protein>
<gene>
    <name evidence="3" type="ORF">IFJ97_04155</name>
</gene>
<reference evidence="3 4" key="1">
    <citation type="submission" date="2020-08" db="EMBL/GenBank/DDBJ databases">
        <title>Acidobacteriota in marine sediments use diverse sulfur dissimilation pathways.</title>
        <authorList>
            <person name="Wasmund K."/>
        </authorList>
    </citation>
    <scope>NUCLEOTIDE SEQUENCE [LARGE SCALE GENOMIC DNA]</scope>
    <source>
        <strain evidence="3">MAG AM3-A</strain>
    </source>
</reference>